<sequence length="121" mass="13634">MSLQVKLQNASSEYTKLQMEMSAIVEARQKLDAQLSENEVVEQEFAKLTPENVVYKQIGPVLVKQEQDDAKKDVKGRLEFISSEIKRVEAQLQDIQTRSDKKKQELVDLQAALQQAAGTAT</sequence>
<evidence type="ECO:0000313" key="5">
    <source>
        <dbReference type="Proteomes" id="UP000613580"/>
    </source>
</evidence>
<dbReference type="SUPFAM" id="SSF46579">
    <property type="entry name" value="Prefoldin"/>
    <property type="match status" value="1"/>
</dbReference>
<dbReference type="Proteomes" id="UP000613580">
    <property type="component" value="Unassembled WGS sequence"/>
</dbReference>
<dbReference type="FunFam" id="1.10.287.370:FF:000003">
    <property type="entry name" value="Prefoldin subunit 6"/>
    <property type="match status" value="1"/>
</dbReference>
<keyword evidence="2" id="KW-0143">Chaperone</keyword>
<comment type="caution">
    <text evidence="4">The sequence shown here is derived from an EMBL/GenBank/DDBJ whole genome shotgun (WGS) entry which is preliminary data.</text>
</comment>
<evidence type="ECO:0000256" key="2">
    <source>
        <dbReference type="ARBA" id="ARBA00023186"/>
    </source>
</evidence>
<dbReference type="GO" id="GO:0016272">
    <property type="term" value="C:prefoldin complex"/>
    <property type="evidence" value="ECO:0007669"/>
    <property type="project" value="InterPro"/>
</dbReference>
<dbReference type="OrthoDB" id="248120at2759"/>
<dbReference type="GO" id="GO:0051131">
    <property type="term" value="P:chaperone-mediated protein complex assembly"/>
    <property type="evidence" value="ECO:0007669"/>
    <property type="project" value="TreeGrafter"/>
</dbReference>
<dbReference type="GO" id="GO:0051087">
    <property type="term" value="F:protein-folding chaperone binding"/>
    <property type="evidence" value="ECO:0007669"/>
    <property type="project" value="TreeGrafter"/>
</dbReference>
<proteinExistence type="inferred from homology"/>
<accession>A0A8H6T7H1</accession>
<dbReference type="AlphaFoldDB" id="A0A8H6T7H1"/>
<dbReference type="GO" id="GO:0051082">
    <property type="term" value="F:unfolded protein binding"/>
    <property type="evidence" value="ECO:0007669"/>
    <property type="project" value="InterPro"/>
</dbReference>
<comment type="similarity">
    <text evidence="1">Belongs to the prefoldin subunit beta family.</text>
</comment>
<name>A0A8H6T7H1_MYCCL</name>
<dbReference type="InterPro" id="IPR002777">
    <property type="entry name" value="PFD_beta-like"/>
</dbReference>
<reference evidence="4" key="1">
    <citation type="submission" date="2020-05" db="EMBL/GenBank/DDBJ databases">
        <title>Mycena genomes resolve the evolution of fungal bioluminescence.</title>
        <authorList>
            <person name="Tsai I.J."/>
        </authorList>
    </citation>
    <scope>NUCLEOTIDE SEQUENCE</scope>
    <source>
        <strain evidence="4">110903Hualien_Pintung</strain>
    </source>
</reference>
<protein>
    <submittedName>
        <fullName evidence="4">Prefoldin subunit 6</fullName>
    </submittedName>
</protein>
<dbReference type="PANTHER" id="PTHR21431:SF0">
    <property type="entry name" value="PREFOLDIN SUBUNIT 6"/>
    <property type="match status" value="1"/>
</dbReference>
<dbReference type="InterPro" id="IPR009053">
    <property type="entry name" value="Prefoldin"/>
</dbReference>
<feature type="coiled-coil region" evidence="3">
    <location>
        <begin position="71"/>
        <end position="112"/>
    </location>
</feature>
<evidence type="ECO:0000256" key="1">
    <source>
        <dbReference type="ARBA" id="ARBA00008045"/>
    </source>
</evidence>
<keyword evidence="3" id="KW-0175">Coiled coil</keyword>
<dbReference type="PANTHER" id="PTHR21431">
    <property type="entry name" value="PREFOLDIN SUBUNIT 6"/>
    <property type="match status" value="1"/>
</dbReference>
<evidence type="ECO:0000256" key="3">
    <source>
        <dbReference type="SAM" id="Coils"/>
    </source>
</evidence>
<gene>
    <name evidence="4" type="ORF">HMN09_00624000</name>
</gene>
<dbReference type="CDD" id="cd23161">
    <property type="entry name" value="Prefoldin_6"/>
    <property type="match status" value="1"/>
</dbReference>
<organism evidence="4 5">
    <name type="scientific">Mycena chlorophos</name>
    <name type="common">Agaric fungus</name>
    <name type="synonym">Agaricus chlorophos</name>
    <dbReference type="NCBI Taxonomy" id="658473"/>
    <lineage>
        <taxon>Eukaryota</taxon>
        <taxon>Fungi</taxon>
        <taxon>Dikarya</taxon>
        <taxon>Basidiomycota</taxon>
        <taxon>Agaricomycotina</taxon>
        <taxon>Agaricomycetes</taxon>
        <taxon>Agaricomycetidae</taxon>
        <taxon>Agaricales</taxon>
        <taxon>Marasmiineae</taxon>
        <taxon>Mycenaceae</taxon>
        <taxon>Mycena</taxon>
    </lineage>
</organism>
<dbReference type="GO" id="GO:0006457">
    <property type="term" value="P:protein folding"/>
    <property type="evidence" value="ECO:0007669"/>
    <property type="project" value="InterPro"/>
</dbReference>
<dbReference type="Pfam" id="PF01920">
    <property type="entry name" value="Prefoldin_2"/>
    <property type="match status" value="1"/>
</dbReference>
<dbReference type="EMBL" id="JACAZE010000007">
    <property type="protein sequence ID" value="KAF7310810.1"/>
    <property type="molecule type" value="Genomic_DNA"/>
</dbReference>
<dbReference type="GO" id="GO:0005737">
    <property type="term" value="C:cytoplasm"/>
    <property type="evidence" value="ECO:0007669"/>
    <property type="project" value="TreeGrafter"/>
</dbReference>
<evidence type="ECO:0000313" key="4">
    <source>
        <dbReference type="EMBL" id="KAF7310810.1"/>
    </source>
</evidence>
<keyword evidence="5" id="KW-1185">Reference proteome</keyword>
<dbReference type="Gene3D" id="1.10.287.370">
    <property type="match status" value="1"/>
</dbReference>